<dbReference type="InterPro" id="IPR050093">
    <property type="entry name" value="ABC_SmlMolc_Importer"/>
</dbReference>
<reference evidence="9 10" key="1">
    <citation type="journal article" date="2021" name="ISME Commun">
        <title>Automated analysis of genomic sequences facilitates high-throughput and comprehensive description of bacteria.</title>
        <authorList>
            <person name="Hitch T.C.A."/>
        </authorList>
    </citation>
    <scope>NUCLEOTIDE SEQUENCE [LARGE SCALE GENOMIC DNA]</scope>
    <source>
        <strain evidence="9 10">Sanger_18</strain>
    </source>
</reference>
<evidence type="ECO:0000256" key="6">
    <source>
        <dbReference type="ARBA" id="ARBA00023136"/>
    </source>
</evidence>
<evidence type="ECO:0000256" key="1">
    <source>
        <dbReference type="ARBA" id="ARBA00022448"/>
    </source>
</evidence>
<gene>
    <name evidence="7" type="primary">potA</name>
    <name evidence="9" type="ORF">OCV77_02900</name>
</gene>
<evidence type="ECO:0000256" key="7">
    <source>
        <dbReference type="RuleBase" id="RU364083"/>
    </source>
</evidence>
<dbReference type="EMBL" id="JAOQKJ010000002">
    <property type="protein sequence ID" value="MCU6743460.1"/>
    <property type="molecule type" value="Genomic_DNA"/>
</dbReference>
<evidence type="ECO:0000256" key="2">
    <source>
        <dbReference type="ARBA" id="ARBA00022475"/>
    </source>
</evidence>
<dbReference type="PROSITE" id="PS50893">
    <property type="entry name" value="ABC_TRANSPORTER_2"/>
    <property type="match status" value="1"/>
</dbReference>
<dbReference type="Gene3D" id="2.40.50.100">
    <property type="match status" value="1"/>
</dbReference>
<dbReference type="SUPFAM" id="SSF52540">
    <property type="entry name" value="P-loop containing nucleoside triphosphate hydrolases"/>
    <property type="match status" value="1"/>
</dbReference>
<dbReference type="CDD" id="cd03300">
    <property type="entry name" value="ABC_PotA_N"/>
    <property type="match status" value="1"/>
</dbReference>
<comment type="function">
    <text evidence="7">Part of the ABC transporter complex PotABCD involved in spermidine/putrescine import. Responsible for energy coupling to the transport system.</text>
</comment>
<dbReference type="Pfam" id="PF00005">
    <property type="entry name" value="ABC_tran"/>
    <property type="match status" value="1"/>
</dbReference>
<dbReference type="InterPro" id="IPR005893">
    <property type="entry name" value="PotA-like"/>
</dbReference>
<keyword evidence="5 7" id="KW-1278">Translocase</keyword>
<dbReference type="InterPro" id="IPR003439">
    <property type="entry name" value="ABC_transporter-like_ATP-bd"/>
</dbReference>
<dbReference type="InterPro" id="IPR003593">
    <property type="entry name" value="AAA+_ATPase"/>
</dbReference>
<evidence type="ECO:0000313" key="9">
    <source>
        <dbReference type="EMBL" id="MCU6743460.1"/>
    </source>
</evidence>
<keyword evidence="6 7" id="KW-0472">Membrane</keyword>
<protein>
    <recommendedName>
        <fullName evidence="7">Spermidine/putrescine import ATP-binding protein PotA</fullName>
        <ecNumber evidence="7">7.6.2.11</ecNumber>
    </recommendedName>
</protein>
<feature type="domain" description="ABC transporter" evidence="8">
    <location>
        <begin position="6"/>
        <end position="236"/>
    </location>
</feature>
<comment type="subunit">
    <text evidence="7">The complex is composed of two ATP-binding proteins (PotA), two transmembrane proteins (PotB and PotC) and a solute-binding protein (PotD).</text>
</comment>
<accession>A0ABT2SZN5</accession>
<dbReference type="Gene3D" id="3.40.50.300">
    <property type="entry name" value="P-loop containing nucleotide triphosphate hydrolases"/>
    <property type="match status" value="1"/>
</dbReference>
<dbReference type="GO" id="GO:0005524">
    <property type="term" value="F:ATP binding"/>
    <property type="evidence" value="ECO:0007669"/>
    <property type="project" value="UniProtKB-KW"/>
</dbReference>
<keyword evidence="4 7" id="KW-0067">ATP-binding</keyword>
<dbReference type="SUPFAM" id="SSF50331">
    <property type="entry name" value="MOP-like"/>
    <property type="match status" value="1"/>
</dbReference>
<evidence type="ECO:0000313" key="10">
    <source>
        <dbReference type="Proteomes" id="UP001652432"/>
    </source>
</evidence>
<keyword evidence="10" id="KW-1185">Reference proteome</keyword>
<dbReference type="SMART" id="SM00382">
    <property type="entry name" value="AAA"/>
    <property type="match status" value="1"/>
</dbReference>
<comment type="caution">
    <text evidence="9">The sequence shown here is derived from an EMBL/GenBank/DDBJ whole genome shotgun (WGS) entry which is preliminary data.</text>
</comment>
<evidence type="ECO:0000259" key="8">
    <source>
        <dbReference type="PROSITE" id="PS50893"/>
    </source>
</evidence>
<dbReference type="Proteomes" id="UP001652432">
    <property type="component" value="Unassembled WGS sequence"/>
</dbReference>
<dbReference type="PANTHER" id="PTHR42781">
    <property type="entry name" value="SPERMIDINE/PUTRESCINE IMPORT ATP-BINDING PROTEIN POTA"/>
    <property type="match status" value="1"/>
</dbReference>
<dbReference type="EC" id="7.6.2.11" evidence="7"/>
<dbReference type="InterPro" id="IPR017879">
    <property type="entry name" value="PotA_ATP-bd"/>
</dbReference>
<dbReference type="InterPro" id="IPR027417">
    <property type="entry name" value="P-loop_NTPase"/>
</dbReference>
<keyword evidence="3 7" id="KW-0547">Nucleotide-binding</keyword>
<dbReference type="Pfam" id="PF08402">
    <property type="entry name" value="TOBE_2"/>
    <property type="match status" value="1"/>
</dbReference>
<dbReference type="RefSeq" id="WP_262573196.1">
    <property type="nucleotide sequence ID" value="NZ_JAOQKJ010000002.1"/>
</dbReference>
<comment type="catalytic activity">
    <reaction evidence="7">
        <text>ATP + H2O + polyamine-[polyamine-binding protein]Side 1 = ADP + phosphate + polyamineSide 2 + [polyamine-binding protein]Side 1.</text>
        <dbReference type="EC" id="7.6.2.11"/>
    </reaction>
</comment>
<evidence type="ECO:0000256" key="4">
    <source>
        <dbReference type="ARBA" id="ARBA00022840"/>
    </source>
</evidence>
<dbReference type="InterPro" id="IPR013611">
    <property type="entry name" value="Transp-assoc_OB_typ2"/>
</dbReference>
<keyword evidence="1 7" id="KW-0813">Transport</keyword>
<sequence length="358" mass="40145">MNKKLIDLQHITKSFDGQMILDDLNLYIRENEFLTLLGPSGCGKTTTLRILGGFETPDRGHVIFDDQDITKLPPNKRQLNTVFQKYALFTHMTIAENIAFGLKIKNKSKSYINDKIAYALKLVNLEGYGNRMPDSLSGGQQQRIAIARAIVNEPKVLLLDEPLGALDLKLRQDMQYELIRLKNELGITFIYVTHDQEEALTMSDTIVVMNQGYIQQIGSPEKIYNEPENAFVADFIGDSNIIGGIMIEDKLVEILSARFPCVDTGFGTNRPVDVVIRPEDVILSSPADGRLTGIVTHLIFKGVHYEMEVTTPDGYEWLVHSTGMYPVGTQVGIDVDPFNIQIMHKPASEDEEAVKIDE</sequence>
<dbReference type="NCBIfam" id="TIGR01187">
    <property type="entry name" value="potA"/>
    <property type="match status" value="1"/>
</dbReference>
<dbReference type="PROSITE" id="PS00211">
    <property type="entry name" value="ABC_TRANSPORTER_1"/>
    <property type="match status" value="1"/>
</dbReference>
<comment type="similarity">
    <text evidence="7">Belongs to the ABC transporter superfamily. Spermidine/putrescine importer (TC 3.A.1.11.1) family.</text>
</comment>
<proteinExistence type="inferred from homology"/>
<dbReference type="InterPro" id="IPR008995">
    <property type="entry name" value="Mo/tungstate-bd_C_term_dom"/>
</dbReference>
<organism evidence="9 10">
    <name type="scientific">Suilimivivens aceti</name>
    <dbReference type="NCBI Taxonomy" id="2981774"/>
    <lineage>
        <taxon>Bacteria</taxon>
        <taxon>Bacillati</taxon>
        <taxon>Bacillota</taxon>
        <taxon>Clostridia</taxon>
        <taxon>Lachnospirales</taxon>
        <taxon>Lachnospiraceae</taxon>
        <taxon>Suilimivivens</taxon>
    </lineage>
</organism>
<dbReference type="PANTHER" id="PTHR42781:SF4">
    <property type="entry name" value="SPERMIDINE_PUTRESCINE IMPORT ATP-BINDING PROTEIN POTA"/>
    <property type="match status" value="1"/>
</dbReference>
<keyword evidence="2 7" id="KW-1003">Cell membrane</keyword>
<dbReference type="InterPro" id="IPR017871">
    <property type="entry name" value="ABC_transporter-like_CS"/>
</dbReference>
<evidence type="ECO:0000256" key="3">
    <source>
        <dbReference type="ARBA" id="ARBA00022741"/>
    </source>
</evidence>
<evidence type="ECO:0000256" key="5">
    <source>
        <dbReference type="ARBA" id="ARBA00022967"/>
    </source>
</evidence>
<name>A0ABT2SZN5_9FIRM</name>